<evidence type="ECO:0000313" key="2">
    <source>
        <dbReference type="Proteomes" id="UP000217790"/>
    </source>
</evidence>
<proteinExistence type="predicted"/>
<reference evidence="2" key="1">
    <citation type="journal article" date="2017" name="Nat. Ecol. Evol.">
        <title>Genome expansion and lineage-specific genetic innovations in the forest pathogenic fungi Armillaria.</title>
        <authorList>
            <person name="Sipos G."/>
            <person name="Prasanna A.N."/>
            <person name="Walter M.C."/>
            <person name="O'Connor E."/>
            <person name="Balint B."/>
            <person name="Krizsan K."/>
            <person name="Kiss B."/>
            <person name="Hess J."/>
            <person name="Varga T."/>
            <person name="Slot J."/>
            <person name="Riley R."/>
            <person name="Boka B."/>
            <person name="Rigling D."/>
            <person name="Barry K."/>
            <person name="Lee J."/>
            <person name="Mihaltcheva S."/>
            <person name="LaButti K."/>
            <person name="Lipzen A."/>
            <person name="Waldron R."/>
            <person name="Moloney N.M."/>
            <person name="Sperisen C."/>
            <person name="Kredics L."/>
            <person name="Vagvoelgyi C."/>
            <person name="Patrignani A."/>
            <person name="Fitzpatrick D."/>
            <person name="Nagy I."/>
            <person name="Doyle S."/>
            <person name="Anderson J.B."/>
            <person name="Grigoriev I.V."/>
            <person name="Gueldener U."/>
            <person name="Muensterkoetter M."/>
            <person name="Nagy L.G."/>
        </authorList>
    </citation>
    <scope>NUCLEOTIDE SEQUENCE [LARGE SCALE GENOMIC DNA]</scope>
    <source>
        <strain evidence="2">Ar21-2</strain>
    </source>
</reference>
<dbReference type="InParanoid" id="A0A2H3DNU1"/>
<protein>
    <submittedName>
        <fullName evidence="1">Uncharacterized protein</fullName>
    </submittedName>
</protein>
<dbReference type="Proteomes" id="UP000217790">
    <property type="component" value="Unassembled WGS sequence"/>
</dbReference>
<dbReference type="OrthoDB" id="10535336at2759"/>
<accession>A0A2H3DNU1</accession>
<dbReference type="EMBL" id="KZ293670">
    <property type="protein sequence ID" value="PBK89096.1"/>
    <property type="molecule type" value="Genomic_DNA"/>
</dbReference>
<sequence>MVCGTDGPLVDSGCVNSLFDVLSGTNQRRDVGRLVFIAHSFIDNHREVEHTFIDHTRLATGHYHRPAKHANEDYPFILQDSDYMIFLPDDDIPSILSNNCYFADVFYKRESTVDILHNRALLVQSPIVLGTRACLLSPAMDTYSDFSPDRVLIFEERRSFRGVRRSNERPACLLVGPSHSGTSSRLQRQTQCEAYKLPLHLLADLEAAAPSLSLVLILLLLLVPQLSALDGTEVTTALETDESNETLDPESLGVRLRVLGLLSRRIT</sequence>
<gene>
    <name evidence="1" type="ORF">ARMGADRAFT_1084179</name>
</gene>
<dbReference type="AlphaFoldDB" id="A0A2H3DNU1"/>
<name>A0A2H3DNU1_ARMGA</name>
<organism evidence="1 2">
    <name type="scientific">Armillaria gallica</name>
    <name type="common">Bulbous honey fungus</name>
    <name type="synonym">Armillaria bulbosa</name>
    <dbReference type="NCBI Taxonomy" id="47427"/>
    <lineage>
        <taxon>Eukaryota</taxon>
        <taxon>Fungi</taxon>
        <taxon>Dikarya</taxon>
        <taxon>Basidiomycota</taxon>
        <taxon>Agaricomycotina</taxon>
        <taxon>Agaricomycetes</taxon>
        <taxon>Agaricomycetidae</taxon>
        <taxon>Agaricales</taxon>
        <taxon>Marasmiineae</taxon>
        <taxon>Physalacriaceae</taxon>
        <taxon>Armillaria</taxon>
    </lineage>
</organism>
<evidence type="ECO:0000313" key="1">
    <source>
        <dbReference type="EMBL" id="PBK89096.1"/>
    </source>
</evidence>
<keyword evidence="2" id="KW-1185">Reference proteome</keyword>